<dbReference type="Proteomes" id="UP001497497">
    <property type="component" value="Unassembled WGS sequence"/>
</dbReference>
<evidence type="ECO:0000256" key="5">
    <source>
        <dbReference type="PROSITE-ProRule" id="PRU00042"/>
    </source>
</evidence>
<dbReference type="GO" id="GO:0045944">
    <property type="term" value="P:positive regulation of transcription by RNA polymerase II"/>
    <property type="evidence" value="ECO:0007669"/>
    <property type="project" value="TreeGrafter"/>
</dbReference>
<feature type="domain" description="C2H2-type" evidence="6">
    <location>
        <begin position="48"/>
        <end position="76"/>
    </location>
</feature>
<evidence type="ECO:0000256" key="3">
    <source>
        <dbReference type="ARBA" id="ARBA00022771"/>
    </source>
</evidence>
<feature type="domain" description="C2H2-type" evidence="6">
    <location>
        <begin position="77"/>
        <end position="104"/>
    </location>
</feature>
<protein>
    <recommendedName>
        <fullName evidence="6">C2H2-type domain-containing protein</fullName>
    </recommendedName>
</protein>
<evidence type="ECO:0000256" key="1">
    <source>
        <dbReference type="ARBA" id="ARBA00022723"/>
    </source>
</evidence>
<dbReference type="GO" id="GO:0005634">
    <property type="term" value="C:nucleus"/>
    <property type="evidence" value="ECO:0007669"/>
    <property type="project" value="TreeGrafter"/>
</dbReference>
<dbReference type="SMART" id="SM00355">
    <property type="entry name" value="ZnF_C2H2"/>
    <property type="match status" value="3"/>
</dbReference>
<reference evidence="7 8" key="1">
    <citation type="submission" date="2024-04" db="EMBL/GenBank/DDBJ databases">
        <authorList>
            <consortium name="Genoscope - CEA"/>
            <person name="William W."/>
        </authorList>
    </citation>
    <scope>NUCLEOTIDE SEQUENCE [LARGE SCALE GENOMIC DNA]</scope>
</reference>
<keyword evidence="4" id="KW-0862">Zinc</keyword>
<keyword evidence="3 5" id="KW-0863">Zinc-finger</keyword>
<dbReference type="SUPFAM" id="SSF57667">
    <property type="entry name" value="beta-beta-alpha zinc fingers"/>
    <property type="match status" value="1"/>
</dbReference>
<gene>
    <name evidence="7" type="ORF">GSLYS_00004235001</name>
</gene>
<comment type="caution">
    <text evidence="7">The sequence shown here is derived from an EMBL/GenBank/DDBJ whole genome shotgun (WGS) entry which is preliminary data.</text>
</comment>
<dbReference type="PANTHER" id="PTHR24403">
    <property type="entry name" value="ZINC FINGER PROTEIN"/>
    <property type="match status" value="1"/>
</dbReference>
<evidence type="ECO:0000256" key="2">
    <source>
        <dbReference type="ARBA" id="ARBA00022737"/>
    </source>
</evidence>
<dbReference type="InterPro" id="IPR013087">
    <property type="entry name" value="Znf_C2H2_type"/>
</dbReference>
<dbReference type="PANTHER" id="PTHR24403:SF67">
    <property type="entry name" value="FI01116P-RELATED"/>
    <property type="match status" value="1"/>
</dbReference>
<keyword evidence="2" id="KW-0677">Repeat</keyword>
<dbReference type="GO" id="GO:0008270">
    <property type="term" value="F:zinc ion binding"/>
    <property type="evidence" value="ECO:0007669"/>
    <property type="project" value="UniProtKB-KW"/>
</dbReference>
<keyword evidence="8" id="KW-1185">Reference proteome</keyword>
<dbReference type="PROSITE" id="PS50157">
    <property type="entry name" value="ZINC_FINGER_C2H2_2"/>
    <property type="match status" value="3"/>
</dbReference>
<dbReference type="AlphaFoldDB" id="A0AAV2HA78"/>
<evidence type="ECO:0000259" key="6">
    <source>
        <dbReference type="PROSITE" id="PS50157"/>
    </source>
</evidence>
<dbReference type="EMBL" id="CAXITT010000062">
    <property type="protein sequence ID" value="CAL1530102.1"/>
    <property type="molecule type" value="Genomic_DNA"/>
</dbReference>
<evidence type="ECO:0000256" key="4">
    <source>
        <dbReference type="ARBA" id="ARBA00022833"/>
    </source>
</evidence>
<proteinExistence type="predicted"/>
<organism evidence="7 8">
    <name type="scientific">Lymnaea stagnalis</name>
    <name type="common">Great pond snail</name>
    <name type="synonym">Helix stagnalis</name>
    <dbReference type="NCBI Taxonomy" id="6523"/>
    <lineage>
        <taxon>Eukaryota</taxon>
        <taxon>Metazoa</taxon>
        <taxon>Spiralia</taxon>
        <taxon>Lophotrochozoa</taxon>
        <taxon>Mollusca</taxon>
        <taxon>Gastropoda</taxon>
        <taxon>Heterobranchia</taxon>
        <taxon>Euthyneura</taxon>
        <taxon>Panpulmonata</taxon>
        <taxon>Hygrophila</taxon>
        <taxon>Lymnaeoidea</taxon>
        <taxon>Lymnaeidae</taxon>
        <taxon>Lymnaea</taxon>
    </lineage>
</organism>
<dbReference type="InterPro" id="IPR036236">
    <property type="entry name" value="Znf_C2H2_sf"/>
</dbReference>
<dbReference type="PROSITE" id="PS00028">
    <property type="entry name" value="ZINC_FINGER_C2H2_1"/>
    <property type="match status" value="3"/>
</dbReference>
<feature type="domain" description="C2H2-type" evidence="6">
    <location>
        <begin position="104"/>
        <end position="132"/>
    </location>
</feature>
<evidence type="ECO:0000313" key="8">
    <source>
        <dbReference type="Proteomes" id="UP001497497"/>
    </source>
</evidence>
<dbReference type="Gene3D" id="3.30.160.60">
    <property type="entry name" value="Classic Zinc Finger"/>
    <property type="match status" value="2"/>
</dbReference>
<accession>A0AAV2HA78</accession>
<sequence length="154" mass="17628">MISCFFISDKISRHEGHCSPTGIRSQLYQSDRFSQDHCSTSQSITGFYQCIHCPAKLTSAAFLKAHIEETHQNIMPFSCSLCGKGYLSSTGLYLHMLLHEGKSFQCPLCHWKFTQKCNLKRHLGRVHHRNQCLTCAQIFPFGQEYDQHVLQCGK</sequence>
<dbReference type="Pfam" id="PF00096">
    <property type="entry name" value="zf-C2H2"/>
    <property type="match status" value="1"/>
</dbReference>
<name>A0AAV2HA78_LYMST</name>
<dbReference type="InterPro" id="IPR050688">
    <property type="entry name" value="Zinc_finger/UBP_domain"/>
</dbReference>
<keyword evidence="1" id="KW-0479">Metal-binding</keyword>
<evidence type="ECO:0000313" key="7">
    <source>
        <dbReference type="EMBL" id="CAL1530102.1"/>
    </source>
</evidence>